<comment type="caution">
    <text evidence="4">The sequence shown here is derived from an EMBL/GenBank/DDBJ whole genome shotgun (WGS) entry which is preliminary data.</text>
</comment>
<feature type="compositionally biased region" description="Low complexity" evidence="1">
    <location>
        <begin position="273"/>
        <end position="285"/>
    </location>
</feature>
<name>A0ABV1FBS4_9FIRM</name>
<evidence type="ECO:0000256" key="2">
    <source>
        <dbReference type="SAM" id="Phobius"/>
    </source>
</evidence>
<evidence type="ECO:0000313" key="5">
    <source>
        <dbReference type="Proteomes" id="UP001490816"/>
    </source>
</evidence>
<feature type="transmembrane region" description="Helical" evidence="2">
    <location>
        <begin position="329"/>
        <end position="349"/>
    </location>
</feature>
<evidence type="ECO:0000256" key="3">
    <source>
        <dbReference type="SAM" id="SignalP"/>
    </source>
</evidence>
<dbReference type="RefSeq" id="WP_303995613.1">
    <property type="nucleotide sequence ID" value="NZ_JBBMEZ010000040.1"/>
</dbReference>
<keyword evidence="2" id="KW-0812">Transmembrane</keyword>
<keyword evidence="2" id="KW-0472">Membrane</keyword>
<protein>
    <submittedName>
        <fullName evidence="4">Uncharacterized protein</fullName>
    </submittedName>
</protein>
<accession>A0ABV1FBS4</accession>
<gene>
    <name evidence="4" type="ORF">WMO39_10855</name>
</gene>
<reference evidence="4 5" key="1">
    <citation type="submission" date="2024-03" db="EMBL/GenBank/DDBJ databases">
        <title>Human intestinal bacterial collection.</title>
        <authorList>
            <person name="Pauvert C."/>
            <person name="Hitch T.C.A."/>
            <person name="Clavel T."/>
        </authorList>
    </citation>
    <scope>NUCLEOTIDE SEQUENCE [LARGE SCALE GENOMIC DNA]</scope>
    <source>
        <strain evidence="4 5">CLA-JM-H38</strain>
    </source>
</reference>
<dbReference type="EMBL" id="JBBMEZ010000040">
    <property type="protein sequence ID" value="MEQ2470817.1"/>
    <property type="molecule type" value="Genomic_DNA"/>
</dbReference>
<feature type="chain" id="PRO_5046513997" evidence="3">
    <location>
        <begin position="29"/>
        <end position="355"/>
    </location>
</feature>
<feature type="region of interest" description="Disordered" evidence="1">
    <location>
        <begin position="271"/>
        <end position="323"/>
    </location>
</feature>
<keyword evidence="3" id="KW-0732">Signal</keyword>
<proteinExistence type="predicted"/>
<organism evidence="4 5">
    <name type="scientific">Ruminococcoides intestinale</name>
    <dbReference type="NCBI Taxonomy" id="3133162"/>
    <lineage>
        <taxon>Bacteria</taxon>
        <taxon>Bacillati</taxon>
        <taxon>Bacillota</taxon>
        <taxon>Clostridia</taxon>
        <taxon>Eubacteriales</taxon>
        <taxon>Oscillospiraceae</taxon>
        <taxon>Ruminococcoides</taxon>
    </lineage>
</organism>
<evidence type="ECO:0000256" key="1">
    <source>
        <dbReference type="SAM" id="MobiDB-lite"/>
    </source>
</evidence>
<keyword evidence="5" id="KW-1185">Reference proteome</keyword>
<evidence type="ECO:0000313" key="4">
    <source>
        <dbReference type="EMBL" id="MEQ2470817.1"/>
    </source>
</evidence>
<dbReference type="Proteomes" id="UP001490816">
    <property type="component" value="Unassembled WGS sequence"/>
</dbReference>
<feature type="compositionally biased region" description="Polar residues" evidence="1">
    <location>
        <begin position="294"/>
        <end position="323"/>
    </location>
</feature>
<keyword evidence="2" id="KW-1133">Transmembrane helix</keyword>
<feature type="signal peptide" evidence="3">
    <location>
        <begin position="1"/>
        <end position="28"/>
    </location>
</feature>
<sequence length="355" mass="38490">MSKKLISIIVSCALVLSLALVGVIGVSAAIDTDGRYVPSEGVKETHKVYFLMPESWKSEKYNAHDAGAYWWNGSDPCGSLDGTSVGPAWPGYKMQVENAENNIFYLDLPTDVPNLDFNNYLNGGQRTEDAATGKVTYEFTEDQFKAAKQTADVSCQYYSEGDNEYYDSLLDGEFWAKAQEAFDGDDKTFLGKFADNFFEDPDWGISMYLTNMIYVIDPTNTSVSVTGKETYAGEFYFYYGLNEETGKYEYGSLPNYDMAKEAGLVQTVDKNAKPATPDQAATTAPSGDNKTDPTKNTVPTAGQNPTSSANAVSTADTANSTDNSAVQTGATTAAAVLAVLLVAGGAVLYTRKRFE</sequence>